<accession>A0AAE0Y2B3</accession>
<keyword evidence="1" id="KW-0812">Transmembrane</keyword>
<protein>
    <submittedName>
        <fullName evidence="2">Uncharacterized protein</fullName>
    </submittedName>
</protein>
<dbReference type="EMBL" id="JAWDGP010007160">
    <property type="protein sequence ID" value="KAK3729036.1"/>
    <property type="molecule type" value="Genomic_DNA"/>
</dbReference>
<sequence>MLGSDEDCDRDCAGQDSFLVALNTFVDGFHALSPSNQMLEIWMFSIIGTVLVGLSGLFPLLVIPLESGPALKHGAPSCCPNGVVMAGFYSTLVSFRPIFISKFTRFVVLPIPPSMIPSQH</sequence>
<evidence type="ECO:0000256" key="1">
    <source>
        <dbReference type="SAM" id="Phobius"/>
    </source>
</evidence>
<dbReference type="AlphaFoldDB" id="A0AAE0Y2B3"/>
<gene>
    <name evidence="2" type="ORF">RRG08_005409</name>
</gene>
<dbReference type="Proteomes" id="UP001283361">
    <property type="component" value="Unassembled WGS sequence"/>
</dbReference>
<name>A0AAE0Y2B3_9GAST</name>
<feature type="transmembrane region" description="Helical" evidence="1">
    <location>
        <begin position="41"/>
        <end position="63"/>
    </location>
</feature>
<keyword evidence="1" id="KW-1133">Transmembrane helix</keyword>
<organism evidence="2 3">
    <name type="scientific">Elysia crispata</name>
    <name type="common">lettuce slug</name>
    <dbReference type="NCBI Taxonomy" id="231223"/>
    <lineage>
        <taxon>Eukaryota</taxon>
        <taxon>Metazoa</taxon>
        <taxon>Spiralia</taxon>
        <taxon>Lophotrochozoa</taxon>
        <taxon>Mollusca</taxon>
        <taxon>Gastropoda</taxon>
        <taxon>Heterobranchia</taxon>
        <taxon>Euthyneura</taxon>
        <taxon>Panpulmonata</taxon>
        <taxon>Sacoglossa</taxon>
        <taxon>Placobranchoidea</taxon>
        <taxon>Plakobranchidae</taxon>
        <taxon>Elysia</taxon>
    </lineage>
</organism>
<proteinExistence type="predicted"/>
<keyword evidence="1" id="KW-0472">Membrane</keyword>
<evidence type="ECO:0000313" key="2">
    <source>
        <dbReference type="EMBL" id="KAK3729036.1"/>
    </source>
</evidence>
<comment type="caution">
    <text evidence="2">The sequence shown here is derived from an EMBL/GenBank/DDBJ whole genome shotgun (WGS) entry which is preliminary data.</text>
</comment>
<evidence type="ECO:0000313" key="3">
    <source>
        <dbReference type="Proteomes" id="UP001283361"/>
    </source>
</evidence>
<reference evidence="2" key="1">
    <citation type="journal article" date="2023" name="G3 (Bethesda)">
        <title>A reference genome for the long-term kleptoplast-retaining sea slug Elysia crispata morphotype clarki.</title>
        <authorList>
            <person name="Eastman K.E."/>
            <person name="Pendleton A.L."/>
            <person name="Shaikh M.A."/>
            <person name="Suttiyut T."/>
            <person name="Ogas R."/>
            <person name="Tomko P."/>
            <person name="Gavelis G."/>
            <person name="Widhalm J.R."/>
            <person name="Wisecaver J.H."/>
        </authorList>
    </citation>
    <scope>NUCLEOTIDE SEQUENCE</scope>
    <source>
        <strain evidence="2">ECLA1</strain>
    </source>
</reference>
<keyword evidence="3" id="KW-1185">Reference proteome</keyword>